<keyword evidence="3" id="KW-0560">Oxidoreductase</keyword>
<feature type="transmembrane region" description="Helical" evidence="4">
    <location>
        <begin position="6"/>
        <end position="24"/>
    </location>
</feature>
<keyword evidence="4" id="KW-1133">Transmembrane helix</keyword>
<feature type="transmembrane region" description="Helical" evidence="4">
    <location>
        <begin position="54"/>
        <end position="71"/>
    </location>
</feature>
<proteinExistence type="inferred from homology"/>
<dbReference type="PANTHER" id="PTHR31899:SF9">
    <property type="entry name" value="BETA-CAROTENE 3-HYDROXYLASE 1, CHLOROPLASTIC"/>
    <property type="match status" value="1"/>
</dbReference>
<accession>A0ABU2Y2G5</accession>
<evidence type="ECO:0000256" key="2">
    <source>
        <dbReference type="ARBA" id="ARBA00022746"/>
    </source>
</evidence>
<dbReference type="RefSeq" id="WP_311592258.1">
    <property type="nucleotide sequence ID" value="NZ_JAVRHV010000001.1"/>
</dbReference>
<evidence type="ECO:0000313" key="6">
    <source>
        <dbReference type="Proteomes" id="UP001252186"/>
    </source>
</evidence>
<organism evidence="5 6">
    <name type="scientific">Urechidicola vernalis</name>
    <dbReference type="NCBI Taxonomy" id="3075600"/>
    <lineage>
        <taxon>Bacteria</taxon>
        <taxon>Pseudomonadati</taxon>
        <taxon>Bacteroidota</taxon>
        <taxon>Flavobacteriia</taxon>
        <taxon>Flavobacteriales</taxon>
        <taxon>Flavobacteriaceae</taxon>
        <taxon>Urechidicola</taxon>
    </lineage>
</organism>
<name>A0ABU2Y2G5_9FLAO</name>
<reference evidence="5 6" key="1">
    <citation type="submission" date="2023-09" db="EMBL/GenBank/DDBJ databases">
        <authorList>
            <person name="Rey-Velasco X."/>
        </authorList>
    </citation>
    <scope>NUCLEOTIDE SEQUENCE [LARGE SCALE GENOMIC DNA]</scope>
    <source>
        <strain evidence="5 6">P050</strain>
    </source>
</reference>
<dbReference type="InterPro" id="IPR045019">
    <property type="entry name" value="BETA-OHASE-like"/>
</dbReference>
<keyword evidence="6" id="KW-1185">Reference proteome</keyword>
<protein>
    <submittedName>
        <fullName evidence="5">Sterol desaturase family protein</fullName>
    </submittedName>
</protein>
<keyword evidence="4" id="KW-0472">Membrane</keyword>
<keyword evidence="2" id="KW-0125">Carotenoid biosynthesis</keyword>
<keyword evidence="4" id="KW-0812">Transmembrane</keyword>
<evidence type="ECO:0000256" key="1">
    <source>
        <dbReference type="ARBA" id="ARBA00009324"/>
    </source>
</evidence>
<dbReference type="EMBL" id="JAVRHV010000001">
    <property type="protein sequence ID" value="MDT0552398.1"/>
    <property type="molecule type" value="Genomic_DNA"/>
</dbReference>
<evidence type="ECO:0000256" key="4">
    <source>
        <dbReference type="SAM" id="Phobius"/>
    </source>
</evidence>
<comment type="caution">
    <text evidence="5">The sequence shown here is derived from an EMBL/GenBank/DDBJ whole genome shotgun (WGS) entry which is preliminary data.</text>
</comment>
<dbReference type="Proteomes" id="UP001252186">
    <property type="component" value="Unassembled WGS sequence"/>
</dbReference>
<gene>
    <name evidence="5" type="ORF">RM519_03985</name>
</gene>
<evidence type="ECO:0000256" key="3">
    <source>
        <dbReference type="ARBA" id="ARBA00023002"/>
    </source>
</evidence>
<comment type="similarity">
    <text evidence="1">Belongs to the sterol desaturase family.</text>
</comment>
<dbReference type="PANTHER" id="PTHR31899">
    <property type="entry name" value="BETA-CAROTENE 3-HYDROXYLASE 1, CHLOROPLASTIC"/>
    <property type="match status" value="1"/>
</dbReference>
<feature type="transmembrane region" description="Helical" evidence="4">
    <location>
        <begin position="77"/>
        <end position="95"/>
    </location>
</feature>
<sequence length="149" mass="17939">MIVLLYILTTIATFTIMEIVTWFTHKYIMHGFLWYLHKDHHQPKYQQIFEKNDAFFLIFAIPSIALFYFGSFPELNFLFFIALGILLYGITYFLIHDVLIHQRFKWFKKTKSKFLIGLRKAHKVHHKHLGKEDGECFGMLNVPNKYHHM</sequence>
<evidence type="ECO:0000313" key="5">
    <source>
        <dbReference type="EMBL" id="MDT0552398.1"/>
    </source>
</evidence>